<evidence type="ECO:0000259" key="6">
    <source>
        <dbReference type="Pfam" id="PF01284"/>
    </source>
</evidence>
<keyword evidence="8" id="KW-1185">Reference proteome</keyword>
<evidence type="ECO:0000256" key="4">
    <source>
        <dbReference type="ARBA" id="ARBA00023136"/>
    </source>
</evidence>
<dbReference type="GeneID" id="87881933"/>
<dbReference type="AlphaFoldDB" id="A0AAJ0GQZ0"/>
<keyword evidence="2 5" id="KW-0812">Transmembrane</keyword>
<accession>A0AAJ0GQZ0</accession>
<dbReference type="InterPro" id="IPR008253">
    <property type="entry name" value="Marvel"/>
</dbReference>
<evidence type="ECO:0000256" key="3">
    <source>
        <dbReference type="ARBA" id="ARBA00022989"/>
    </source>
</evidence>
<comment type="caution">
    <text evidence="7">The sequence shown here is derived from an EMBL/GenBank/DDBJ whole genome shotgun (WGS) entry which is preliminary data.</text>
</comment>
<proteinExistence type="predicted"/>
<evidence type="ECO:0000256" key="2">
    <source>
        <dbReference type="ARBA" id="ARBA00022692"/>
    </source>
</evidence>
<reference evidence="7" key="2">
    <citation type="submission" date="2023-06" db="EMBL/GenBank/DDBJ databases">
        <authorList>
            <consortium name="Lawrence Berkeley National Laboratory"/>
            <person name="Mondo S.J."/>
            <person name="Hensen N."/>
            <person name="Bonometti L."/>
            <person name="Westerberg I."/>
            <person name="Brannstrom I.O."/>
            <person name="Guillou S."/>
            <person name="Cros-Aarteil S."/>
            <person name="Calhoun S."/>
            <person name="Haridas S."/>
            <person name="Kuo A."/>
            <person name="Pangilinan J."/>
            <person name="Riley R."/>
            <person name="Labutti K."/>
            <person name="Andreopoulos B."/>
            <person name="Lipzen A."/>
            <person name="Chen C."/>
            <person name="Yanf M."/>
            <person name="Daum C."/>
            <person name="Ng V."/>
            <person name="Clum A."/>
            <person name="Steindorff A."/>
            <person name="Ohm R."/>
            <person name="Martin F."/>
            <person name="Silar P."/>
            <person name="Natvig D."/>
            <person name="Lalanne C."/>
            <person name="Gautier V."/>
            <person name="Ament-Velasquez S.L."/>
            <person name="Kruys A."/>
            <person name="Hutchinson M.I."/>
            <person name="Powell A.J."/>
            <person name="Barry K."/>
            <person name="Miller A.N."/>
            <person name="Grigoriev I.V."/>
            <person name="Debuchy R."/>
            <person name="Gladieux P."/>
            <person name="Thoren M.H."/>
            <person name="Johannesson H."/>
        </authorList>
    </citation>
    <scope>NUCLEOTIDE SEQUENCE</scope>
    <source>
        <strain evidence="7">CBS 333.67</strain>
    </source>
</reference>
<dbReference type="RefSeq" id="XP_062720304.1">
    <property type="nucleotide sequence ID" value="XM_062863104.1"/>
</dbReference>
<feature type="transmembrane region" description="Helical" evidence="5">
    <location>
        <begin position="12"/>
        <end position="36"/>
    </location>
</feature>
<sequence>MKLANMSAPLPLLIRVTQGVFALIVLSLSGFVAHWYTTMTAFPSPAQINFLIFGAVWSWLSLVCIEILPRFLPRTPKAYIAAPFDLTNALFWFSGCIALGVFLGKLFFCRGSVCHAAQADVAFSVFSFIVWAASSLLTALEIVRARRGHGPAGTGAVPMPTMKESAA</sequence>
<dbReference type="GO" id="GO:0016020">
    <property type="term" value="C:membrane"/>
    <property type="evidence" value="ECO:0007669"/>
    <property type="project" value="UniProtKB-SubCell"/>
</dbReference>
<gene>
    <name evidence="7" type="ORF">B0T15DRAFT_244407</name>
</gene>
<dbReference type="PANTHER" id="PTHR37451">
    <property type="entry name" value="MARVEL DOMAIN"/>
    <property type="match status" value="1"/>
</dbReference>
<evidence type="ECO:0000313" key="7">
    <source>
        <dbReference type="EMBL" id="KAK3304524.1"/>
    </source>
</evidence>
<dbReference type="PANTHER" id="PTHR37451:SF5">
    <property type="entry name" value="MARVEL DOMAIN-CONTAINING PROTEIN"/>
    <property type="match status" value="1"/>
</dbReference>
<dbReference type="Proteomes" id="UP001273166">
    <property type="component" value="Unassembled WGS sequence"/>
</dbReference>
<evidence type="ECO:0000256" key="1">
    <source>
        <dbReference type="ARBA" id="ARBA00004141"/>
    </source>
</evidence>
<feature type="domain" description="MARVEL" evidence="6">
    <location>
        <begin position="11"/>
        <end position="136"/>
    </location>
</feature>
<feature type="transmembrane region" description="Helical" evidence="5">
    <location>
        <begin position="48"/>
        <end position="68"/>
    </location>
</feature>
<evidence type="ECO:0000313" key="8">
    <source>
        <dbReference type="Proteomes" id="UP001273166"/>
    </source>
</evidence>
<organism evidence="7 8">
    <name type="scientific">Chaetomium strumarium</name>
    <dbReference type="NCBI Taxonomy" id="1170767"/>
    <lineage>
        <taxon>Eukaryota</taxon>
        <taxon>Fungi</taxon>
        <taxon>Dikarya</taxon>
        <taxon>Ascomycota</taxon>
        <taxon>Pezizomycotina</taxon>
        <taxon>Sordariomycetes</taxon>
        <taxon>Sordariomycetidae</taxon>
        <taxon>Sordariales</taxon>
        <taxon>Chaetomiaceae</taxon>
        <taxon>Chaetomium</taxon>
    </lineage>
</organism>
<name>A0AAJ0GQZ0_9PEZI</name>
<feature type="transmembrane region" description="Helical" evidence="5">
    <location>
        <begin position="120"/>
        <end position="140"/>
    </location>
</feature>
<comment type="subcellular location">
    <subcellularLocation>
        <location evidence="1">Membrane</location>
        <topology evidence="1">Multi-pass membrane protein</topology>
    </subcellularLocation>
</comment>
<reference evidence="7" key="1">
    <citation type="journal article" date="2023" name="Mol. Phylogenet. Evol.">
        <title>Genome-scale phylogeny and comparative genomics of the fungal order Sordariales.</title>
        <authorList>
            <person name="Hensen N."/>
            <person name="Bonometti L."/>
            <person name="Westerberg I."/>
            <person name="Brannstrom I.O."/>
            <person name="Guillou S."/>
            <person name="Cros-Aarteil S."/>
            <person name="Calhoun S."/>
            <person name="Haridas S."/>
            <person name="Kuo A."/>
            <person name="Mondo S."/>
            <person name="Pangilinan J."/>
            <person name="Riley R."/>
            <person name="LaButti K."/>
            <person name="Andreopoulos B."/>
            <person name="Lipzen A."/>
            <person name="Chen C."/>
            <person name="Yan M."/>
            <person name="Daum C."/>
            <person name="Ng V."/>
            <person name="Clum A."/>
            <person name="Steindorff A."/>
            <person name="Ohm R.A."/>
            <person name="Martin F."/>
            <person name="Silar P."/>
            <person name="Natvig D.O."/>
            <person name="Lalanne C."/>
            <person name="Gautier V."/>
            <person name="Ament-Velasquez S.L."/>
            <person name="Kruys A."/>
            <person name="Hutchinson M.I."/>
            <person name="Powell A.J."/>
            <person name="Barry K."/>
            <person name="Miller A.N."/>
            <person name="Grigoriev I.V."/>
            <person name="Debuchy R."/>
            <person name="Gladieux P."/>
            <person name="Hiltunen Thoren M."/>
            <person name="Johannesson H."/>
        </authorList>
    </citation>
    <scope>NUCLEOTIDE SEQUENCE</scope>
    <source>
        <strain evidence="7">CBS 333.67</strain>
    </source>
</reference>
<dbReference type="Pfam" id="PF01284">
    <property type="entry name" value="MARVEL"/>
    <property type="match status" value="1"/>
</dbReference>
<evidence type="ECO:0000256" key="5">
    <source>
        <dbReference type="SAM" id="Phobius"/>
    </source>
</evidence>
<dbReference type="EMBL" id="JAUDZG010000005">
    <property type="protein sequence ID" value="KAK3304524.1"/>
    <property type="molecule type" value="Genomic_DNA"/>
</dbReference>
<protein>
    <submittedName>
        <fullName evidence="7">Membrane-associating domain-containing protein</fullName>
    </submittedName>
</protein>
<keyword evidence="4 5" id="KW-0472">Membrane</keyword>
<keyword evidence="3 5" id="KW-1133">Transmembrane helix</keyword>
<feature type="transmembrane region" description="Helical" evidence="5">
    <location>
        <begin position="89"/>
        <end position="108"/>
    </location>
</feature>